<comment type="caution">
    <text evidence="2">The sequence shown here is derived from an EMBL/GenBank/DDBJ whole genome shotgun (WGS) entry which is preliminary data.</text>
</comment>
<dbReference type="PANTHER" id="PTHR42858">
    <property type="entry name" value="AMINOTRANSFERASE"/>
    <property type="match status" value="1"/>
</dbReference>
<name>A0A250WZN8_9CHLO</name>
<dbReference type="CDD" id="cd00609">
    <property type="entry name" value="AAT_like"/>
    <property type="match status" value="1"/>
</dbReference>
<dbReference type="Pfam" id="PF00155">
    <property type="entry name" value="Aminotran_1_2"/>
    <property type="match status" value="1"/>
</dbReference>
<dbReference type="InterPro" id="IPR015422">
    <property type="entry name" value="PyrdxlP-dep_Trfase_small"/>
</dbReference>
<dbReference type="AlphaFoldDB" id="A0A250WZN8"/>
<organism evidence="2 3">
    <name type="scientific">Chlamydomonas eustigma</name>
    <dbReference type="NCBI Taxonomy" id="1157962"/>
    <lineage>
        <taxon>Eukaryota</taxon>
        <taxon>Viridiplantae</taxon>
        <taxon>Chlorophyta</taxon>
        <taxon>core chlorophytes</taxon>
        <taxon>Chlorophyceae</taxon>
        <taxon>CS clade</taxon>
        <taxon>Chlamydomonadales</taxon>
        <taxon>Chlamydomonadaceae</taxon>
        <taxon>Chlamydomonas</taxon>
    </lineage>
</organism>
<feature type="domain" description="Aminotransferase class I/classII large" evidence="1">
    <location>
        <begin position="59"/>
        <end position="438"/>
    </location>
</feature>
<dbReference type="InterPro" id="IPR015424">
    <property type="entry name" value="PyrdxlP-dep_Trfase"/>
</dbReference>
<dbReference type="Gene3D" id="3.90.1150.10">
    <property type="entry name" value="Aspartate Aminotransferase, domain 1"/>
    <property type="match status" value="1"/>
</dbReference>
<sequence>MFRSAVHIKGYYRQHALQFLPCRISRSVHVSSALVKCFETESCTTQISEYASREVTSAIIDFSVGQPSPRLLPIERIRKATSDRLAESTSNLLLQYGPRQGYPSFRKELASFLNQRYLGHVVTPDSLMTTAGVSHGLDLVCGCLAKPGDIILVEQPTYFLAKRIFECNNLNVESVKTDASGLDTEALEEMLEAWPAHVRRPRLLYTIPVHNNPSATTLPPARRLHLIQLAHKFDLTIIADEVYQMLSFLGSEECPVPPLRHFESIYMQGNNKSQHCPSKVVSLGSFSKILAPGLRLGWVEAGQEAMEKLRSDGVINSGGCIAPLSCGIAHSLLQMGSLQEHLDACVRPALEAQCLALSTAIHEVLPAATFLHPQGGYFLWLQLPEKVRDARELLKHAEKNGLGVKFTPGEACGGDANFARLCFAFYSPSELTEGARRLALAVSTFPTALNDSTQD</sequence>
<dbReference type="STRING" id="1157962.A0A250WZN8"/>
<reference evidence="2 3" key="1">
    <citation type="submission" date="2017-08" db="EMBL/GenBank/DDBJ databases">
        <title>Acidophilic green algal genome provides insights into adaptation to an acidic environment.</title>
        <authorList>
            <person name="Hirooka S."/>
            <person name="Hirose Y."/>
            <person name="Kanesaki Y."/>
            <person name="Higuchi S."/>
            <person name="Fujiwara T."/>
            <person name="Onuma R."/>
            <person name="Era A."/>
            <person name="Ohbayashi R."/>
            <person name="Uzuka A."/>
            <person name="Nozaki H."/>
            <person name="Yoshikawa H."/>
            <person name="Miyagishima S.Y."/>
        </authorList>
    </citation>
    <scope>NUCLEOTIDE SEQUENCE [LARGE SCALE GENOMIC DNA]</scope>
    <source>
        <strain evidence="2 3">NIES-2499</strain>
    </source>
</reference>
<evidence type="ECO:0000313" key="2">
    <source>
        <dbReference type="EMBL" id="GAX76082.1"/>
    </source>
</evidence>
<evidence type="ECO:0000259" key="1">
    <source>
        <dbReference type="Pfam" id="PF00155"/>
    </source>
</evidence>
<dbReference type="InterPro" id="IPR004839">
    <property type="entry name" value="Aminotransferase_I/II_large"/>
</dbReference>
<dbReference type="InterPro" id="IPR015421">
    <property type="entry name" value="PyrdxlP-dep_Trfase_major"/>
</dbReference>
<evidence type="ECO:0000313" key="3">
    <source>
        <dbReference type="Proteomes" id="UP000232323"/>
    </source>
</evidence>
<dbReference type="Gene3D" id="3.40.640.10">
    <property type="entry name" value="Type I PLP-dependent aspartate aminotransferase-like (Major domain)"/>
    <property type="match status" value="1"/>
</dbReference>
<dbReference type="PANTHER" id="PTHR42858:SF1">
    <property type="entry name" value="LD15494P"/>
    <property type="match status" value="1"/>
</dbReference>
<dbReference type="GO" id="GO:0047536">
    <property type="term" value="F:2-aminoadipate transaminase activity"/>
    <property type="evidence" value="ECO:0007669"/>
    <property type="project" value="TreeGrafter"/>
</dbReference>
<dbReference type="SUPFAM" id="SSF53383">
    <property type="entry name" value="PLP-dependent transferases"/>
    <property type="match status" value="1"/>
</dbReference>
<dbReference type="GO" id="GO:0030170">
    <property type="term" value="F:pyridoxal phosphate binding"/>
    <property type="evidence" value="ECO:0007669"/>
    <property type="project" value="InterPro"/>
</dbReference>
<proteinExistence type="predicted"/>
<dbReference type="EMBL" id="BEGY01000015">
    <property type="protein sequence ID" value="GAX76082.1"/>
    <property type="molecule type" value="Genomic_DNA"/>
</dbReference>
<accession>A0A250WZN8</accession>
<gene>
    <name evidence="2" type="ORF">CEUSTIGMA_g3525.t1</name>
</gene>
<dbReference type="Proteomes" id="UP000232323">
    <property type="component" value="Unassembled WGS sequence"/>
</dbReference>
<keyword evidence="3" id="KW-1185">Reference proteome</keyword>
<protein>
    <recommendedName>
        <fullName evidence="1">Aminotransferase class I/classII large domain-containing protein</fullName>
    </recommendedName>
</protein>
<dbReference type="OrthoDB" id="7042322at2759"/>